<evidence type="ECO:0000313" key="3">
    <source>
        <dbReference type="Proteomes" id="UP000789739"/>
    </source>
</evidence>
<accession>A0A9N9G1L2</accession>
<evidence type="ECO:0000256" key="1">
    <source>
        <dbReference type="SAM" id="SignalP"/>
    </source>
</evidence>
<gene>
    <name evidence="2" type="ORF">PBRASI_LOCUS6105</name>
</gene>
<dbReference type="OrthoDB" id="10494360at2759"/>
<name>A0A9N9G1L2_9GLOM</name>
<evidence type="ECO:0000313" key="2">
    <source>
        <dbReference type="EMBL" id="CAG8571134.1"/>
    </source>
</evidence>
<dbReference type="AlphaFoldDB" id="A0A9N9G1L2"/>
<dbReference type="EMBL" id="CAJVPI010000775">
    <property type="protein sequence ID" value="CAG8571134.1"/>
    <property type="molecule type" value="Genomic_DNA"/>
</dbReference>
<proteinExistence type="predicted"/>
<dbReference type="Proteomes" id="UP000789739">
    <property type="component" value="Unassembled WGS sequence"/>
</dbReference>
<comment type="caution">
    <text evidence="2">The sequence shown here is derived from an EMBL/GenBank/DDBJ whole genome shotgun (WGS) entry which is preliminary data.</text>
</comment>
<feature type="signal peptide" evidence="1">
    <location>
        <begin position="1"/>
        <end position="26"/>
    </location>
</feature>
<organism evidence="2 3">
    <name type="scientific">Paraglomus brasilianum</name>
    <dbReference type="NCBI Taxonomy" id="144538"/>
    <lineage>
        <taxon>Eukaryota</taxon>
        <taxon>Fungi</taxon>
        <taxon>Fungi incertae sedis</taxon>
        <taxon>Mucoromycota</taxon>
        <taxon>Glomeromycotina</taxon>
        <taxon>Glomeromycetes</taxon>
        <taxon>Paraglomerales</taxon>
        <taxon>Paraglomeraceae</taxon>
        <taxon>Paraglomus</taxon>
    </lineage>
</organism>
<keyword evidence="1" id="KW-0732">Signal</keyword>
<sequence length="157" mass="16377">MALSLSTAVRLSFLLILACTSQYAYAVDYYATGALVCPESSPCTGQSVGNIINQGNDGKGSPRPTITSGLTLHCSTSNLPTPTTISKDANGNIIGQVINSGKTYYNCNWTTGSNDMNPTVTTQDGKGSNSAAENAAGSWKSRIMIVGVIVGIWMALM</sequence>
<reference evidence="2" key="1">
    <citation type="submission" date="2021-06" db="EMBL/GenBank/DDBJ databases">
        <authorList>
            <person name="Kallberg Y."/>
            <person name="Tangrot J."/>
            <person name="Rosling A."/>
        </authorList>
    </citation>
    <scope>NUCLEOTIDE SEQUENCE</scope>
    <source>
        <strain evidence="2">BR232B</strain>
    </source>
</reference>
<keyword evidence="3" id="KW-1185">Reference proteome</keyword>
<feature type="chain" id="PRO_5040211062" evidence="1">
    <location>
        <begin position="27"/>
        <end position="157"/>
    </location>
</feature>
<protein>
    <submittedName>
        <fullName evidence="2">3179_t:CDS:1</fullName>
    </submittedName>
</protein>